<dbReference type="Proteomes" id="UP000238045">
    <property type="component" value="Unassembled WGS sequence"/>
</dbReference>
<protein>
    <submittedName>
        <fullName evidence="1">Uncharacterized protein</fullName>
    </submittedName>
</protein>
<name>A0A2S9EUU8_9PSED</name>
<organism evidence="1 2">
    <name type="scientific">Pseudomonas poae</name>
    <dbReference type="NCBI Taxonomy" id="200451"/>
    <lineage>
        <taxon>Bacteria</taxon>
        <taxon>Pseudomonadati</taxon>
        <taxon>Pseudomonadota</taxon>
        <taxon>Gammaproteobacteria</taxon>
        <taxon>Pseudomonadales</taxon>
        <taxon>Pseudomonadaceae</taxon>
        <taxon>Pseudomonas</taxon>
    </lineage>
</organism>
<dbReference type="EMBL" id="PCQL01000008">
    <property type="protein sequence ID" value="PRC19755.1"/>
    <property type="molecule type" value="Genomic_DNA"/>
</dbReference>
<accession>A0A2S9EUU8</accession>
<evidence type="ECO:0000313" key="2">
    <source>
        <dbReference type="Proteomes" id="UP000238045"/>
    </source>
</evidence>
<keyword evidence="2" id="KW-1185">Reference proteome</keyword>
<proteinExistence type="predicted"/>
<sequence length="72" mass="8465">MLIPRHKKGSKISAHNDRTEIQSLQKPVYTERRIQAPLMVIARKLLSKTPIDYTENALNRRNVNQYILLHDK</sequence>
<evidence type="ECO:0000313" key="1">
    <source>
        <dbReference type="EMBL" id="PRC19755.1"/>
    </source>
</evidence>
<gene>
    <name evidence="1" type="ORF">CQZ99_10480</name>
</gene>
<dbReference type="AlphaFoldDB" id="A0A2S9EUU8"/>
<comment type="caution">
    <text evidence="1">The sequence shown here is derived from an EMBL/GenBank/DDBJ whole genome shotgun (WGS) entry which is preliminary data.</text>
</comment>
<reference evidence="1 2" key="1">
    <citation type="submission" date="2017-09" db="EMBL/GenBank/DDBJ databases">
        <title>Genomic, metabolic, and phenotypic characteristics of bacterial isolates from the natural microbiome of the model nematode Caenorhabditis elegans.</title>
        <authorList>
            <person name="Zimmermann J."/>
            <person name="Obeng N."/>
            <person name="Yang W."/>
            <person name="Obeng O."/>
            <person name="Kissoyan K."/>
            <person name="Pees B."/>
            <person name="Dirksen P."/>
            <person name="Hoppner M."/>
            <person name="Franke A."/>
            <person name="Rosenstiel P."/>
            <person name="Leippe M."/>
            <person name="Dierking K."/>
            <person name="Kaleta C."/>
            <person name="Schulenburg H."/>
        </authorList>
    </citation>
    <scope>NUCLEOTIDE SEQUENCE [LARGE SCALE GENOMIC DNA]</scope>
    <source>
        <strain evidence="1 2">MYb117</strain>
    </source>
</reference>